<name>A0ABT3CQG0_9BACT</name>
<organism evidence="1 2">
    <name type="scientific">Reichenbachiella ulvae</name>
    <dbReference type="NCBI Taxonomy" id="2980104"/>
    <lineage>
        <taxon>Bacteria</taxon>
        <taxon>Pseudomonadati</taxon>
        <taxon>Bacteroidota</taxon>
        <taxon>Cytophagia</taxon>
        <taxon>Cytophagales</taxon>
        <taxon>Reichenbachiellaceae</taxon>
        <taxon>Reichenbachiella</taxon>
    </lineage>
</organism>
<dbReference type="EMBL" id="JAOYOD010000001">
    <property type="protein sequence ID" value="MCV9385889.1"/>
    <property type="molecule type" value="Genomic_DNA"/>
</dbReference>
<accession>A0ABT3CQG0</accession>
<comment type="caution">
    <text evidence="1">The sequence shown here is derived from an EMBL/GenBank/DDBJ whole genome shotgun (WGS) entry which is preliminary data.</text>
</comment>
<evidence type="ECO:0008006" key="3">
    <source>
        <dbReference type="Google" id="ProtNLM"/>
    </source>
</evidence>
<dbReference type="Proteomes" id="UP001300692">
    <property type="component" value="Unassembled WGS sequence"/>
</dbReference>
<proteinExistence type="predicted"/>
<evidence type="ECO:0000313" key="2">
    <source>
        <dbReference type="Proteomes" id="UP001300692"/>
    </source>
</evidence>
<sequence length="178" mass="19831">MIKKTIIVLSIVLSIGLNSCDDYEYIPEFDVRETEGYKPIYSQEVSLVEILDARPFTNPGNITKYGRLILINENNQGFHIIDNTDPSQPVKSGFFVIPYNNNIAVKDNVVYADSGSDLLAIEIMQDGSLSVNRSGGVFGDLSGNLPPETGVYFECVENENGVVVGWERTTLYNPQCYY</sequence>
<keyword evidence="2" id="KW-1185">Reference proteome</keyword>
<dbReference type="RefSeq" id="WP_264136672.1">
    <property type="nucleotide sequence ID" value="NZ_JAOYOD010000001.1"/>
</dbReference>
<gene>
    <name evidence="1" type="ORF">N7U62_04405</name>
</gene>
<protein>
    <recommendedName>
        <fullName evidence="3">LVIVD repeat-containing protein</fullName>
    </recommendedName>
</protein>
<evidence type="ECO:0000313" key="1">
    <source>
        <dbReference type="EMBL" id="MCV9385889.1"/>
    </source>
</evidence>
<reference evidence="1 2" key="1">
    <citation type="submission" date="2022-10" db="EMBL/GenBank/DDBJ databases">
        <title>Comparative genomics and taxonomic characterization of three novel marine species of genus Reichenbachiella exhibiting antioxidant and polysaccharide degradation activities.</title>
        <authorList>
            <person name="Muhammad N."/>
            <person name="Lee Y.-J."/>
            <person name="Ko J."/>
            <person name="Kim S.-G."/>
        </authorList>
    </citation>
    <scope>NUCLEOTIDE SEQUENCE [LARGE SCALE GENOMIC DNA]</scope>
    <source>
        <strain evidence="1 2">ABR2-5</strain>
    </source>
</reference>